<feature type="compositionally biased region" description="Acidic residues" evidence="1">
    <location>
        <begin position="55"/>
        <end position="64"/>
    </location>
</feature>
<dbReference type="EMBL" id="GHES01007835">
    <property type="protein sequence ID" value="MPA38394.1"/>
    <property type="molecule type" value="Transcribed_RNA"/>
</dbReference>
<dbReference type="GO" id="GO:0005673">
    <property type="term" value="C:transcription factor TFIIE complex"/>
    <property type="evidence" value="ECO:0007669"/>
    <property type="project" value="TreeGrafter"/>
</dbReference>
<gene>
    <name evidence="2" type="ORF">Din_007835</name>
</gene>
<feature type="compositionally biased region" description="Acidic residues" evidence="1">
    <location>
        <begin position="87"/>
        <end position="99"/>
    </location>
</feature>
<sequence>MDEYVKAYYAALLQRQREQEETAKWQQELSNTNISNGVYGTSSECQVGMKSKQDEGDDDVEWEEAPPAGNTGESYKVNDLNVQADGSGDDEDDIDWEEG</sequence>
<accession>A0A5B6Z2V9</accession>
<evidence type="ECO:0000313" key="2">
    <source>
        <dbReference type="EMBL" id="MPA38394.1"/>
    </source>
</evidence>
<dbReference type="GO" id="GO:0006367">
    <property type="term" value="P:transcription initiation at RNA polymerase II promoter"/>
    <property type="evidence" value="ECO:0007669"/>
    <property type="project" value="TreeGrafter"/>
</dbReference>
<dbReference type="PANTHER" id="PTHR13097:SF7">
    <property type="entry name" value="GENERAL TRANSCRIPTION FACTOR IIE SUBUNIT 1"/>
    <property type="match status" value="1"/>
</dbReference>
<reference evidence="2" key="1">
    <citation type="submission" date="2019-08" db="EMBL/GenBank/DDBJ databases">
        <title>Reference gene set and small RNA set construction with multiple tissues from Davidia involucrata Baill.</title>
        <authorList>
            <person name="Yang H."/>
            <person name="Zhou C."/>
            <person name="Li G."/>
            <person name="Wang J."/>
            <person name="Gao P."/>
            <person name="Wang M."/>
            <person name="Wang R."/>
            <person name="Zhao Y."/>
        </authorList>
    </citation>
    <scope>NUCLEOTIDE SEQUENCE</scope>
    <source>
        <tissue evidence="2">Mixed with DoveR01_LX</tissue>
    </source>
</reference>
<name>A0A5B6Z2V9_DAVIN</name>
<dbReference type="InterPro" id="IPR039997">
    <property type="entry name" value="TFE"/>
</dbReference>
<dbReference type="AlphaFoldDB" id="A0A5B6Z2V9"/>
<feature type="region of interest" description="Disordered" evidence="1">
    <location>
        <begin position="48"/>
        <end position="99"/>
    </location>
</feature>
<dbReference type="PANTHER" id="PTHR13097">
    <property type="entry name" value="TRANSCRIPTION INITIATION FACTOR IIE, ALPHA SUBUNIT"/>
    <property type="match status" value="1"/>
</dbReference>
<evidence type="ECO:0000256" key="1">
    <source>
        <dbReference type="SAM" id="MobiDB-lite"/>
    </source>
</evidence>
<proteinExistence type="predicted"/>
<protein>
    <submittedName>
        <fullName evidence="2">Uncharacterized protein</fullName>
    </submittedName>
</protein>
<organism evidence="2">
    <name type="scientific">Davidia involucrata</name>
    <name type="common">Dove tree</name>
    <dbReference type="NCBI Taxonomy" id="16924"/>
    <lineage>
        <taxon>Eukaryota</taxon>
        <taxon>Viridiplantae</taxon>
        <taxon>Streptophyta</taxon>
        <taxon>Embryophyta</taxon>
        <taxon>Tracheophyta</taxon>
        <taxon>Spermatophyta</taxon>
        <taxon>Magnoliopsida</taxon>
        <taxon>eudicotyledons</taxon>
        <taxon>Gunneridae</taxon>
        <taxon>Pentapetalae</taxon>
        <taxon>asterids</taxon>
        <taxon>Cornales</taxon>
        <taxon>Nyssaceae</taxon>
        <taxon>Davidia</taxon>
    </lineage>
</organism>